<dbReference type="GO" id="GO:0035312">
    <property type="term" value="F:5'-3' DNA exonuclease activity"/>
    <property type="evidence" value="ECO:0007669"/>
    <property type="project" value="TreeGrafter"/>
</dbReference>
<dbReference type="PATRIC" id="fig|1315976.3.peg.2208"/>
<dbReference type="Gene3D" id="3.20.20.140">
    <property type="entry name" value="Metal-dependent hydrolases"/>
    <property type="match status" value="1"/>
</dbReference>
<dbReference type="STRING" id="703.SAMEA2665130_01901"/>
<dbReference type="Gene3D" id="1.10.150.650">
    <property type="match status" value="1"/>
</dbReference>
<name>R8APM0_PLESH</name>
<dbReference type="CDD" id="cd07438">
    <property type="entry name" value="PHP_HisPPase_AMP"/>
    <property type="match status" value="1"/>
</dbReference>
<dbReference type="EMBL" id="AQQO01000348">
    <property type="protein sequence ID" value="EON88268.1"/>
    <property type="molecule type" value="Genomic_DNA"/>
</dbReference>
<gene>
    <name evidence="2" type="ORF">PLESHI_11700</name>
</gene>
<dbReference type="PANTHER" id="PTHR42924:SF3">
    <property type="entry name" value="POLYMERASE_HISTIDINOL PHOSPHATASE N-TERMINAL DOMAIN-CONTAINING PROTEIN"/>
    <property type="match status" value="1"/>
</dbReference>
<dbReference type="InterPro" id="IPR052018">
    <property type="entry name" value="PHP_domain"/>
</dbReference>
<evidence type="ECO:0000259" key="1">
    <source>
        <dbReference type="SMART" id="SM00481"/>
    </source>
</evidence>
<dbReference type="NCBIfam" id="NF047791">
    <property type="entry name" value="RNaseRnm"/>
    <property type="match status" value="1"/>
</dbReference>
<dbReference type="Proteomes" id="UP000014012">
    <property type="component" value="Unassembled WGS sequence"/>
</dbReference>
<dbReference type="InterPro" id="IPR004013">
    <property type="entry name" value="PHP_dom"/>
</dbReference>
<dbReference type="HOGENOM" id="CLU_067347_0_0_6"/>
<dbReference type="Pfam" id="PF02811">
    <property type="entry name" value="PHP"/>
    <property type="match status" value="1"/>
</dbReference>
<dbReference type="InterPro" id="IPR003141">
    <property type="entry name" value="Pol/His_phosphatase_N"/>
</dbReference>
<dbReference type="AlphaFoldDB" id="R8APM0"/>
<dbReference type="SUPFAM" id="SSF89550">
    <property type="entry name" value="PHP domain-like"/>
    <property type="match status" value="1"/>
</dbReference>
<dbReference type="InterPro" id="IPR016195">
    <property type="entry name" value="Pol/histidinol_Pase-like"/>
</dbReference>
<dbReference type="RefSeq" id="WP_010863946.1">
    <property type="nucleotide sequence ID" value="NZ_KB944511.1"/>
</dbReference>
<reference evidence="2 3" key="1">
    <citation type="journal article" date="2013" name="Genome Announc.">
        <title>Genome Sequence of Plesiomonas shigelloides Strain 302-73 (Serotype O1).</title>
        <authorList>
            <person name="Pique N."/>
            <person name="Aquilini E."/>
            <person name="Alioto T."/>
            <person name="Minana-Galbis D."/>
            <person name="Tomas J.M."/>
        </authorList>
    </citation>
    <scope>NUCLEOTIDE SEQUENCE [LARGE SCALE GENOMIC DNA]</scope>
    <source>
        <strain evidence="2 3">302-73</strain>
    </source>
</reference>
<dbReference type="PANTHER" id="PTHR42924">
    <property type="entry name" value="EXONUCLEASE"/>
    <property type="match status" value="1"/>
</dbReference>
<comment type="caution">
    <text evidence="2">The sequence shown here is derived from an EMBL/GenBank/DDBJ whole genome shotgun (WGS) entry which is preliminary data.</text>
</comment>
<feature type="domain" description="Polymerase/histidinol phosphatase N-terminal" evidence="1">
    <location>
        <begin position="25"/>
        <end position="92"/>
    </location>
</feature>
<dbReference type="SMART" id="SM00481">
    <property type="entry name" value="POLIIIAc"/>
    <property type="match status" value="1"/>
</dbReference>
<protein>
    <submittedName>
        <fullName evidence="2">Phosphoesterase</fullName>
    </submittedName>
</protein>
<evidence type="ECO:0000313" key="2">
    <source>
        <dbReference type="EMBL" id="EON88268.1"/>
    </source>
</evidence>
<organism evidence="2 3">
    <name type="scientific">Plesiomonas shigelloides 302-73</name>
    <dbReference type="NCBI Taxonomy" id="1315976"/>
    <lineage>
        <taxon>Bacteria</taxon>
        <taxon>Pseudomonadati</taxon>
        <taxon>Pseudomonadota</taxon>
        <taxon>Gammaproteobacteria</taxon>
        <taxon>Enterobacterales</taxon>
        <taxon>Enterobacteriaceae</taxon>
        <taxon>Plesiomonas</taxon>
    </lineage>
</organism>
<accession>R8APM0</accession>
<dbReference type="OrthoDB" id="9804333at2"/>
<evidence type="ECO:0000313" key="3">
    <source>
        <dbReference type="Proteomes" id="UP000014012"/>
    </source>
</evidence>
<keyword evidence="3" id="KW-1185">Reference proteome</keyword>
<sequence>MTDNAERGVEQCAEQRAEHSLVPLFDLHSHSQASDGSLSPEELVLRAAEQGVTVLALTDHDTVGGLDAAHHAIAQHALALRLINGIEISTCWENIEIHIVGLGIASTHPELQQLIGEQQQKRTERSEEMARRLEKHRIPDALAGARKYVQSGSAITRAHFARYLMELGVASTMQGVFKKYLAKGKIGYVPPQWCTINQAISVIHAAGGQAVLAHPGRYGLSAKWLRKLLETFSQAGGDAMEIAQCQQAPQERAQLAAYAREFNLLVSQGSDFHQPCSWIELGRKLWLPADCTPVWHQWPDPDTRQEE</sequence>
<proteinExistence type="predicted"/>
<dbReference type="GO" id="GO:0004534">
    <property type="term" value="F:5'-3' RNA exonuclease activity"/>
    <property type="evidence" value="ECO:0007669"/>
    <property type="project" value="TreeGrafter"/>
</dbReference>